<organism evidence="2 3">
    <name type="scientific">Alginatibacterium sediminis</name>
    <dbReference type="NCBI Taxonomy" id="2164068"/>
    <lineage>
        <taxon>Bacteria</taxon>
        <taxon>Pseudomonadati</taxon>
        <taxon>Pseudomonadota</taxon>
        <taxon>Gammaproteobacteria</taxon>
        <taxon>Alteromonadales</taxon>
        <taxon>Alteromonadaceae</taxon>
        <taxon>Alginatibacterium</taxon>
    </lineage>
</organism>
<evidence type="ECO:0000313" key="3">
    <source>
        <dbReference type="Proteomes" id="UP000286482"/>
    </source>
</evidence>
<dbReference type="AlphaFoldDB" id="A0A420EBF6"/>
<evidence type="ECO:0000256" key="1">
    <source>
        <dbReference type="SAM" id="SignalP"/>
    </source>
</evidence>
<dbReference type="RefSeq" id="WP_120355255.1">
    <property type="nucleotide sequence ID" value="NZ_RAQO01000006.1"/>
</dbReference>
<keyword evidence="1" id="KW-0732">Signal</keyword>
<name>A0A420EBF6_9ALTE</name>
<reference evidence="2 3" key="1">
    <citation type="submission" date="2018-09" db="EMBL/GenBank/DDBJ databases">
        <authorList>
            <person name="Wang Z."/>
        </authorList>
    </citation>
    <scope>NUCLEOTIDE SEQUENCE [LARGE SCALE GENOMIC DNA]</scope>
    <source>
        <strain evidence="2 3">ALS 81</strain>
    </source>
</reference>
<dbReference type="Proteomes" id="UP000286482">
    <property type="component" value="Unassembled WGS sequence"/>
</dbReference>
<gene>
    <name evidence="2" type="ORF">DBZ36_12355</name>
</gene>
<evidence type="ECO:0000313" key="2">
    <source>
        <dbReference type="EMBL" id="RKF18029.1"/>
    </source>
</evidence>
<feature type="signal peptide" evidence="1">
    <location>
        <begin position="1"/>
        <end position="18"/>
    </location>
</feature>
<accession>A0A420EBF6</accession>
<keyword evidence="3" id="KW-1185">Reference proteome</keyword>
<sequence>MSIRIALLICLVAAPSWADQKHQEDPTKIVTKIGVGYNDEFSLSGSIGLDATRMLNARINEDASEWRLGGSWLFELGILNFNFSRSEYDDGGSKNNYSLGTYVPLSTFGIEPYGWMIFPMAGYSYNDGEFATTTSDPNLGLETTYIPNTSQGAYLGFFTIKPLAHEFSLMSFGGASKGTDNYGGYWLGAGLSYKINTNQSVNGYGFVSDDDFGRKQKIGLSYSYQFN</sequence>
<protein>
    <recommendedName>
        <fullName evidence="4">Outer membrane protein beta-barrel domain-containing protein</fullName>
    </recommendedName>
</protein>
<dbReference type="OrthoDB" id="7594018at2"/>
<proteinExistence type="predicted"/>
<feature type="chain" id="PRO_5018995833" description="Outer membrane protein beta-barrel domain-containing protein" evidence="1">
    <location>
        <begin position="19"/>
        <end position="227"/>
    </location>
</feature>
<evidence type="ECO:0008006" key="4">
    <source>
        <dbReference type="Google" id="ProtNLM"/>
    </source>
</evidence>
<comment type="caution">
    <text evidence="2">The sequence shown here is derived from an EMBL/GenBank/DDBJ whole genome shotgun (WGS) entry which is preliminary data.</text>
</comment>
<dbReference type="EMBL" id="RAQO01000006">
    <property type="protein sequence ID" value="RKF18029.1"/>
    <property type="molecule type" value="Genomic_DNA"/>
</dbReference>